<keyword evidence="3" id="KW-1185">Reference proteome</keyword>
<dbReference type="AlphaFoldDB" id="A0A1W2A9C3"/>
<keyword evidence="1" id="KW-0472">Membrane</keyword>
<protein>
    <submittedName>
        <fullName evidence="2">Uncharacterized protein</fullName>
    </submittedName>
</protein>
<evidence type="ECO:0000256" key="1">
    <source>
        <dbReference type="SAM" id="Phobius"/>
    </source>
</evidence>
<gene>
    <name evidence="2" type="ORF">SAMN06297251_10434</name>
</gene>
<dbReference type="Proteomes" id="UP000192656">
    <property type="component" value="Unassembled WGS sequence"/>
</dbReference>
<reference evidence="2 3" key="1">
    <citation type="submission" date="2017-04" db="EMBL/GenBank/DDBJ databases">
        <authorList>
            <person name="Afonso C.L."/>
            <person name="Miller P.J."/>
            <person name="Scott M.A."/>
            <person name="Spackman E."/>
            <person name="Goraichik I."/>
            <person name="Dimitrov K.M."/>
            <person name="Suarez D.L."/>
            <person name="Swayne D.E."/>
        </authorList>
    </citation>
    <scope>NUCLEOTIDE SEQUENCE [LARGE SCALE GENOMIC DNA]</scope>
    <source>
        <strain evidence="2 3">CGMCC 1.10972</strain>
    </source>
</reference>
<evidence type="ECO:0000313" key="3">
    <source>
        <dbReference type="Proteomes" id="UP000192656"/>
    </source>
</evidence>
<proteinExistence type="predicted"/>
<accession>A0A1W2A9C3</accession>
<dbReference type="EMBL" id="FWXR01000004">
    <property type="protein sequence ID" value="SMC57011.1"/>
    <property type="molecule type" value="Genomic_DNA"/>
</dbReference>
<sequence length="33" mass="3597">MLPEIIIAIVATGAIGGFVVYAWATAHVRRDWV</sequence>
<name>A0A1W2A9C3_9HYPH</name>
<keyword evidence="1" id="KW-1133">Transmembrane helix</keyword>
<keyword evidence="1" id="KW-0812">Transmembrane</keyword>
<organism evidence="2 3">
    <name type="scientific">Fulvimarina manganoxydans</name>
    <dbReference type="NCBI Taxonomy" id="937218"/>
    <lineage>
        <taxon>Bacteria</taxon>
        <taxon>Pseudomonadati</taxon>
        <taxon>Pseudomonadota</taxon>
        <taxon>Alphaproteobacteria</taxon>
        <taxon>Hyphomicrobiales</taxon>
        <taxon>Aurantimonadaceae</taxon>
        <taxon>Fulvimarina</taxon>
    </lineage>
</organism>
<feature type="transmembrane region" description="Helical" evidence="1">
    <location>
        <begin position="6"/>
        <end position="24"/>
    </location>
</feature>
<evidence type="ECO:0000313" key="2">
    <source>
        <dbReference type="EMBL" id="SMC57011.1"/>
    </source>
</evidence>